<dbReference type="EnsemblMetazoa" id="BGLB010602-RB">
    <property type="protein sequence ID" value="BGLB010602-PB"/>
    <property type="gene ID" value="BGLB010602"/>
</dbReference>
<protein>
    <submittedName>
        <fullName evidence="1">Uncharacterized protein</fullName>
    </submittedName>
</protein>
<dbReference type="InterPro" id="IPR052789">
    <property type="entry name" value="SSUH2_homolog"/>
</dbReference>
<proteinExistence type="predicted"/>
<evidence type="ECO:0000313" key="1">
    <source>
        <dbReference type="EnsemblMetazoa" id="BGLB010602-PB"/>
    </source>
</evidence>
<dbReference type="VEuPathDB" id="VectorBase:BGLB010602"/>
<gene>
    <name evidence="1" type="primary">106074187</name>
</gene>
<accession>A0A2C9JZJ8</accession>
<evidence type="ECO:0000313" key="2">
    <source>
        <dbReference type="Proteomes" id="UP000076420"/>
    </source>
</evidence>
<dbReference type="STRING" id="6526.A0A2C9JZJ8"/>
<dbReference type="KEGG" id="bgt:106074187"/>
<dbReference type="VEuPathDB" id="VectorBase:BGLAX_026691"/>
<reference evidence="1" key="1">
    <citation type="submission" date="2020-05" db="UniProtKB">
        <authorList>
            <consortium name="EnsemblMetazoa"/>
        </authorList>
    </citation>
    <scope>IDENTIFICATION</scope>
    <source>
        <strain evidence="1">BB02</strain>
    </source>
</reference>
<name>A0A2C9JZJ8_BIOGL</name>
<dbReference type="OrthoDB" id="3355217at2759"/>
<organism evidence="1 2">
    <name type="scientific">Biomphalaria glabrata</name>
    <name type="common">Bloodfluke planorb</name>
    <name type="synonym">Freshwater snail</name>
    <dbReference type="NCBI Taxonomy" id="6526"/>
    <lineage>
        <taxon>Eukaryota</taxon>
        <taxon>Metazoa</taxon>
        <taxon>Spiralia</taxon>
        <taxon>Lophotrochozoa</taxon>
        <taxon>Mollusca</taxon>
        <taxon>Gastropoda</taxon>
        <taxon>Heterobranchia</taxon>
        <taxon>Euthyneura</taxon>
        <taxon>Panpulmonata</taxon>
        <taxon>Hygrophila</taxon>
        <taxon>Lymnaeoidea</taxon>
        <taxon>Planorbidae</taxon>
        <taxon>Biomphalaria</taxon>
    </lineage>
</organism>
<sequence>YDYSIELQVFLHLLSRCFVCNGSGRIECYKCKGRASLRWYIELKITWKNHLEDHIVERTALPDELIRTVSGEVAFEETYPRVWPINHFPESEINAASNTLVSKHKSAFPTERILMQRHRVRIVPVTQVAYSYKDMNSCFFVYGFEHRVHAPDYPAKCCCGCTVI</sequence>
<dbReference type="Proteomes" id="UP000076420">
    <property type="component" value="Unassembled WGS sequence"/>
</dbReference>
<dbReference type="PANTHER" id="PTHR48465">
    <property type="entry name" value="PROTEIN SSUH2 HOMOLOG"/>
    <property type="match status" value="1"/>
</dbReference>
<dbReference type="PANTHER" id="PTHR48465:SF1">
    <property type="entry name" value="PROTEIN SSUH2 HOMOLOG"/>
    <property type="match status" value="1"/>
</dbReference>
<dbReference type="AlphaFoldDB" id="A0A2C9JZJ8"/>